<reference evidence="2 3" key="1">
    <citation type="submission" date="2017-12" db="EMBL/GenBank/DDBJ databases">
        <title>Phylogenetic diversity of female urinary microbiome.</title>
        <authorList>
            <person name="Thomas-White K."/>
            <person name="Wolfe A.J."/>
        </authorList>
    </citation>
    <scope>NUCLEOTIDE SEQUENCE [LARGE SCALE GENOMIC DNA]</scope>
    <source>
        <strain evidence="2 3">UMB0833</strain>
    </source>
</reference>
<evidence type="ECO:0000313" key="2">
    <source>
        <dbReference type="EMBL" id="PKZ55150.1"/>
    </source>
</evidence>
<gene>
    <name evidence="2" type="ORF">CYJ70_02055</name>
</gene>
<name>A0ABX4SIU4_9BIFI</name>
<dbReference type="SUPFAM" id="SSF53335">
    <property type="entry name" value="S-adenosyl-L-methionine-dependent methyltransferases"/>
    <property type="match status" value="1"/>
</dbReference>
<evidence type="ECO:0000313" key="3">
    <source>
        <dbReference type="Proteomes" id="UP000234904"/>
    </source>
</evidence>
<protein>
    <recommendedName>
        <fullName evidence="1">Restriction endonuclease BpuSI specificity domain-containing protein</fullName>
    </recommendedName>
</protein>
<dbReference type="RefSeq" id="WP_075038927.1">
    <property type="nucleotide sequence ID" value="NZ_JBLLQS010000007.1"/>
</dbReference>
<dbReference type="InterPro" id="IPR029063">
    <property type="entry name" value="SAM-dependent_MTases_sf"/>
</dbReference>
<sequence length="422" mass="48012">MPLEGVFLELLIELLKPGTTLACVFPKTHLMARGLEAKTIRKLLLNKFGLRLVFTYPGDEIFDGVTKDTCVLVGKVKTSSEYIKVISSYDTIPNIDIHRFVQTLSDDMTYNFSPMMPGIVARKISVQGMIADIEDGWRTLNSEMSDAVAFVKDNFKNSSQFLELSISNYIIKRGHAGNEGGSDIIFFDARSELYNKFENKNISFSIGMRNAKLDTIDIGTGDNYFLDISNNSDQVIDAIIDTYNKLPERKGKQQRGRKTKQEWKKILAKESKGEFGANSVLIPRGIRATGKIYLSKNPVFVSTNFVVCTLPSLSEAIMLSTWMSTIFYQLICEVSSKDQEGMRKMEICDIEKTFIPVFDNIKKETKDALFKEYSSIRFLKLIDPQIRQVDRIWANELFGENSDTMLDNARRMLEYLAKRRNA</sequence>
<feature type="domain" description="Restriction endonuclease BpuSI specificity" evidence="1">
    <location>
        <begin position="172"/>
        <end position="410"/>
    </location>
</feature>
<dbReference type="Proteomes" id="UP000234904">
    <property type="component" value="Unassembled WGS sequence"/>
</dbReference>
<keyword evidence="3" id="KW-1185">Reference proteome</keyword>
<dbReference type="EMBL" id="PKJE01000001">
    <property type="protein sequence ID" value="PKZ55150.1"/>
    <property type="molecule type" value="Genomic_DNA"/>
</dbReference>
<dbReference type="Pfam" id="PF22008">
    <property type="entry name" value="BpuSI_TRD"/>
    <property type="match status" value="1"/>
</dbReference>
<proteinExistence type="predicted"/>
<evidence type="ECO:0000259" key="1">
    <source>
        <dbReference type="Pfam" id="PF22008"/>
    </source>
</evidence>
<accession>A0ABX4SIU4</accession>
<dbReference type="InterPro" id="IPR054164">
    <property type="entry name" value="BpuSI_TRD"/>
</dbReference>
<comment type="caution">
    <text evidence="2">The sequence shown here is derived from an EMBL/GenBank/DDBJ whole genome shotgun (WGS) entry which is preliminary data.</text>
</comment>
<dbReference type="Gene3D" id="3.40.50.12420">
    <property type="match status" value="1"/>
</dbReference>
<organism evidence="2 3">
    <name type="scientific">Gardnerella pickettii</name>
    <dbReference type="NCBI Taxonomy" id="2914924"/>
    <lineage>
        <taxon>Bacteria</taxon>
        <taxon>Bacillati</taxon>
        <taxon>Actinomycetota</taxon>
        <taxon>Actinomycetes</taxon>
        <taxon>Bifidobacteriales</taxon>
        <taxon>Bifidobacteriaceae</taxon>
        <taxon>Gardnerella</taxon>
    </lineage>
</organism>